<keyword evidence="3" id="KW-1185">Reference proteome</keyword>
<proteinExistence type="predicted"/>
<feature type="compositionally biased region" description="Polar residues" evidence="1">
    <location>
        <begin position="76"/>
        <end position="91"/>
    </location>
</feature>
<organism evidence="2 3">
    <name type="scientific">Coniochaeta hoffmannii</name>
    <dbReference type="NCBI Taxonomy" id="91930"/>
    <lineage>
        <taxon>Eukaryota</taxon>
        <taxon>Fungi</taxon>
        <taxon>Dikarya</taxon>
        <taxon>Ascomycota</taxon>
        <taxon>Pezizomycotina</taxon>
        <taxon>Sordariomycetes</taxon>
        <taxon>Sordariomycetidae</taxon>
        <taxon>Coniochaetales</taxon>
        <taxon>Coniochaetaceae</taxon>
        <taxon>Coniochaeta</taxon>
    </lineage>
</organism>
<evidence type="ECO:0000313" key="3">
    <source>
        <dbReference type="Proteomes" id="UP001174691"/>
    </source>
</evidence>
<comment type="caution">
    <text evidence="2">The sequence shown here is derived from an EMBL/GenBank/DDBJ whole genome shotgun (WGS) entry which is preliminary data.</text>
</comment>
<dbReference type="Proteomes" id="UP001174691">
    <property type="component" value="Unassembled WGS sequence"/>
</dbReference>
<accession>A0AA38VRW2</accession>
<sequence>MADPWKNLRIEKELKPFLHRYGIEYPPNANKTVLVGLLEAQEVPLDRITATDGPTPQLNEADVLGLDQITKDFPPNSGSHFQFPKNNSPGDGSNTGPNTGSNTGPNTGSNSSNNGPTTRSIQRVKDLPGYEDHERQAQAAGLPAVTEALILDHELALLTDYPVAKECLPIIQRGLDDSEVKEKVRGLIKWFASRARSANIHVAHAMVFFDSYLTADKFNAIDYLCDKDNAQTTWFEAAPNPKSRKQAAKRLSNLWDIALNPTSAASQDAGSDGTTPADEAEFFMVITDPYDGEKTKARVIGKHMTKTKVLGVRADSLSNEYPDLGRGYWIECKQGSELEAYNKYVKGPNRKLESADALLLSKCTSPDSFDLDCVFTMKWGKSYHWYGYGRPKNDPALPKMMFSRSTLNNVWKGASITMRALEHHLKKVGQDVPLTGSTDTLDQITLRAKRKVPIIEEEEMSDDTL</sequence>
<feature type="compositionally biased region" description="Low complexity" evidence="1">
    <location>
        <begin position="92"/>
        <end position="118"/>
    </location>
</feature>
<reference evidence="2" key="1">
    <citation type="submission" date="2022-07" db="EMBL/GenBank/DDBJ databases">
        <title>Fungi with potential for degradation of polypropylene.</title>
        <authorList>
            <person name="Gostincar C."/>
        </authorList>
    </citation>
    <scope>NUCLEOTIDE SEQUENCE</scope>
    <source>
        <strain evidence="2">EXF-13287</strain>
    </source>
</reference>
<protein>
    <submittedName>
        <fullName evidence="2">Uncharacterized protein</fullName>
    </submittedName>
</protein>
<evidence type="ECO:0000256" key="1">
    <source>
        <dbReference type="SAM" id="MobiDB-lite"/>
    </source>
</evidence>
<feature type="region of interest" description="Disordered" evidence="1">
    <location>
        <begin position="68"/>
        <end position="121"/>
    </location>
</feature>
<gene>
    <name evidence="2" type="ORF">NKR19_g5837</name>
</gene>
<evidence type="ECO:0000313" key="2">
    <source>
        <dbReference type="EMBL" id="KAJ9148831.1"/>
    </source>
</evidence>
<name>A0AA38VRW2_9PEZI</name>
<dbReference type="EMBL" id="JANBVN010000084">
    <property type="protein sequence ID" value="KAJ9148831.1"/>
    <property type="molecule type" value="Genomic_DNA"/>
</dbReference>
<dbReference type="AlphaFoldDB" id="A0AA38VRW2"/>